<organism evidence="1">
    <name type="scientific">Leptospira borgpetersenii serovar Ballum</name>
    <dbReference type="NCBI Taxonomy" id="280505"/>
    <lineage>
        <taxon>Bacteria</taxon>
        <taxon>Pseudomonadati</taxon>
        <taxon>Spirochaetota</taxon>
        <taxon>Spirochaetia</taxon>
        <taxon>Leptospirales</taxon>
        <taxon>Leptospiraceae</taxon>
        <taxon>Leptospira</taxon>
    </lineage>
</organism>
<evidence type="ECO:0000313" key="1">
    <source>
        <dbReference type="EMBL" id="ALO24829.1"/>
    </source>
</evidence>
<accession>A0A0S2IMY3</accession>
<evidence type="ECO:0000313" key="2">
    <source>
        <dbReference type="Proteomes" id="UP000058857"/>
    </source>
</evidence>
<protein>
    <submittedName>
        <fullName evidence="1">Uncharacterized protein</fullName>
    </submittedName>
</protein>
<dbReference type="Proteomes" id="UP000058857">
    <property type="component" value="Chromosome 1"/>
</dbReference>
<proteinExistence type="predicted"/>
<gene>
    <name evidence="1" type="ORF">LBBP_00481</name>
</gene>
<name>A0A0S2IMY3_LEPBO</name>
<dbReference type="EMBL" id="CP012029">
    <property type="protein sequence ID" value="ALO24829.1"/>
    <property type="molecule type" value="Genomic_DNA"/>
</dbReference>
<reference evidence="1 2" key="1">
    <citation type="journal article" date="2015" name="PLoS Negl. Trop. Dis.">
        <title>Distribution of Plasmids in Distinct Leptospira Pathogenic Species.</title>
        <authorList>
            <person name="Wang Y."/>
            <person name="Zhuang X."/>
            <person name="Zhong Y."/>
            <person name="Zhang C."/>
            <person name="Zhang Y."/>
            <person name="Zeng L."/>
            <person name="Zhu Y."/>
            <person name="He P."/>
            <person name="Dong K."/>
            <person name="Pal U."/>
            <person name="Guo X."/>
            <person name="Qin J."/>
        </authorList>
    </citation>
    <scope>NUCLEOTIDE SEQUENCE [LARGE SCALE GENOMIC DNA]</scope>
    <source>
        <strain evidence="1 2">56604</strain>
    </source>
</reference>
<sequence>MNHGIFQQLYSIRDNCNLKRMCYASGNDPTPNLEPVRMIEILLDV</sequence>
<dbReference type="AlphaFoldDB" id="A0A0S2IMY3"/>
<dbReference type="PATRIC" id="fig|280505.15.peg.471"/>